<dbReference type="Gene3D" id="3.80.30.20">
    <property type="entry name" value="tm_1862 like domain"/>
    <property type="match status" value="1"/>
</dbReference>
<dbReference type="InterPro" id="IPR032432">
    <property type="entry name" value="Radical_SAM_C"/>
</dbReference>
<accession>A0A926HY76</accession>
<evidence type="ECO:0000313" key="9">
    <source>
        <dbReference type="Proteomes" id="UP000611762"/>
    </source>
</evidence>
<dbReference type="InterPro" id="IPR006638">
    <property type="entry name" value="Elp3/MiaA/NifB-like_rSAM"/>
</dbReference>
<organism evidence="8 9">
    <name type="scientific">Congzhengia minquanensis</name>
    <dbReference type="NCBI Taxonomy" id="2763657"/>
    <lineage>
        <taxon>Bacteria</taxon>
        <taxon>Bacillati</taxon>
        <taxon>Bacillota</taxon>
        <taxon>Clostridia</taxon>
        <taxon>Eubacteriales</taxon>
        <taxon>Oscillospiraceae</taxon>
        <taxon>Congzhengia</taxon>
    </lineage>
</organism>
<keyword evidence="2" id="KW-0004">4Fe-4S</keyword>
<dbReference type="GO" id="GO:0046872">
    <property type="term" value="F:metal ion binding"/>
    <property type="evidence" value="ECO:0007669"/>
    <property type="project" value="UniProtKB-KW"/>
</dbReference>
<dbReference type="InterPro" id="IPR039661">
    <property type="entry name" value="ELP3"/>
</dbReference>
<evidence type="ECO:0000256" key="5">
    <source>
        <dbReference type="ARBA" id="ARBA00023004"/>
    </source>
</evidence>
<dbReference type="SFLD" id="SFLDG01082">
    <property type="entry name" value="B12-binding_domain_containing"/>
    <property type="match status" value="1"/>
</dbReference>
<feature type="domain" description="Radical SAM core" evidence="7">
    <location>
        <begin position="1"/>
        <end position="237"/>
    </location>
</feature>
<gene>
    <name evidence="8" type="ORF">H8698_00790</name>
</gene>
<dbReference type="SMART" id="SM00729">
    <property type="entry name" value="Elp3"/>
    <property type="match status" value="1"/>
</dbReference>
<evidence type="ECO:0000259" key="7">
    <source>
        <dbReference type="PROSITE" id="PS51918"/>
    </source>
</evidence>
<keyword evidence="6" id="KW-0411">Iron-sulfur</keyword>
<proteinExistence type="predicted"/>
<dbReference type="PANTHER" id="PTHR11135:SF0">
    <property type="entry name" value="ELONGATOR COMPLEX PROTEIN 3"/>
    <property type="match status" value="1"/>
</dbReference>
<evidence type="ECO:0000256" key="1">
    <source>
        <dbReference type="ARBA" id="ARBA00001966"/>
    </source>
</evidence>
<dbReference type="AlphaFoldDB" id="A0A926HY76"/>
<dbReference type="CDD" id="cd01335">
    <property type="entry name" value="Radical_SAM"/>
    <property type="match status" value="1"/>
</dbReference>
<dbReference type="GO" id="GO:0005737">
    <property type="term" value="C:cytoplasm"/>
    <property type="evidence" value="ECO:0007669"/>
    <property type="project" value="TreeGrafter"/>
</dbReference>
<dbReference type="SFLD" id="SFLDS00029">
    <property type="entry name" value="Radical_SAM"/>
    <property type="match status" value="1"/>
</dbReference>
<dbReference type="SFLD" id="SFLDG01086">
    <property type="entry name" value="elongater_protein-like"/>
    <property type="match status" value="1"/>
</dbReference>
<keyword evidence="3" id="KW-0949">S-adenosyl-L-methionine</keyword>
<sequence length="337" mass="37049">MMKHKTIPIFVPHMGCPNDCSFCNQRKITGHSETVTPQKADEIINDSLKTVPKGANVEIGFFGGSFTGIEKELQRQLLSVAYGYVKEGSVTSVRLSTRPDYIDAETVSMLKAYGVTTVELGAQSMDNRVLAANHRGHTSQDTVRASELIISGGLKLGLQMMTGLFEDTVEKSRETAKQIIDLTPSCVRIYPTLVLKGTYLAKLYEAGKYVPQSLEEAVVLCAGLKQMFDQNNIAVIRMGLMSSDNIRPENDVVAGPYHPAFGELVQSELNFCRLKEAVHQDCLIAVNPRSLSAFVGNNKANIKKMKQLGYTIKFVQDETVLPQKFKLVTGKAAEHAS</sequence>
<dbReference type="InterPro" id="IPR023404">
    <property type="entry name" value="rSAM_horseshoe"/>
</dbReference>
<dbReference type="Pfam" id="PF04055">
    <property type="entry name" value="Radical_SAM"/>
    <property type="match status" value="1"/>
</dbReference>
<protein>
    <submittedName>
        <fullName evidence="8">Radical SAM protein</fullName>
    </submittedName>
</protein>
<comment type="caution">
    <text evidence="8">The sequence shown here is derived from an EMBL/GenBank/DDBJ whole genome shotgun (WGS) entry which is preliminary data.</text>
</comment>
<dbReference type="InterPro" id="IPR058240">
    <property type="entry name" value="rSAM_sf"/>
</dbReference>
<dbReference type="GO" id="GO:0002926">
    <property type="term" value="P:tRNA wobble base 5-methoxycarbonylmethyl-2-thiouridinylation"/>
    <property type="evidence" value="ECO:0007669"/>
    <property type="project" value="TreeGrafter"/>
</dbReference>
<comment type="cofactor">
    <cofactor evidence="1">
        <name>[4Fe-4S] cluster</name>
        <dbReference type="ChEBI" id="CHEBI:49883"/>
    </cofactor>
</comment>
<dbReference type="GO" id="GO:0003824">
    <property type="term" value="F:catalytic activity"/>
    <property type="evidence" value="ECO:0007669"/>
    <property type="project" value="InterPro"/>
</dbReference>
<dbReference type="GO" id="GO:0051539">
    <property type="term" value="F:4 iron, 4 sulfur cluster binding"/>
    <property type="evidence" value="ECO:0007669"/>
    <property type="project" value="UniProtKB-KW"/>
</dbReference>
<keyword evidence="5" id="KW-0408">Iron</keyword>
<keyword evidence="4" id="KW-0479">Metal-binding</keyword>
<name>A0A926HY76_9FIRM</name>
<dbReference type="PANTHER" id="PTHR11135">
    <property type="entry name" value="HISTONE ACETYLTRANSFERASE-RELATED"/>
    <property type="match status" value="1"/>
</dbReference>
<evidence type="ECO:0000256" key="2">
    <source>
        <dbReference type="ARBA" id="ARBA00022485"/>
    </source>
</evidence>
<keyword evidence="9" id="KW-1185">Reference proteome</keyword>
<evidence type="ECO:0000256" key="3">
    <source>
        <dbReference type="ARBA" id="ARBA00022691"/>
    </source>
</evidence>
<dbReference type="InterPro" id="IPR007197">
    <property type="entry name" value="rSAM"/>
</dbReference>
<dbReference type="Pfam" id="PF16199">
    <property type="entry name" value="Radical_SAM_C"/>
    <property type="match status" value="1"/>
</dbReference>
<reference evidence="8" key="1">
    <citation type="submission" date="2020-08" db="EMBL/GenBank/DDBJ databases">
        <title>Genome public.</title>
        <authorList>
            <person name="Liu C."/>
            <person name="Sun Q."/>
        </authorList>
    </citation>
    <scope>NUCLEOTIDE SEQUENCE</scope>
    <source>
        <strain evidence="8">H8</strain>
    </source>
</reference>
<evidence type="ECO:0000256" key="6">
    <source>
        <dbReference type="ARBA" id="ARBA00023014"/>
    </source>
</evidence>
<dbReference type="SUPFAM" id="SSF102114">
    <property type="entry name" value="Radical SAM enzymes"/>
    <property type="match status" value="1"/>
</dbReference>
<evidence type="ECO:0000313" key="8">
    <source>
        <dbReference type="EMBL" id="MBC8539511.1"/>
    </source>
</evidence>
<dbReference type="EMBL" id="JACRSU010000001">
    <property type="protein sequence ID" value="MBC8539511.1"/>
    <property type="molecule type" value="Genomic_DNA"/>
</dbReference>
<dbReference type="Proteomes" id="UP000611762">
    <property type="component" value="Unassembled WGS sequence"/>
</dbReference>
<dbReference type="PROSITE" id="PS51918">
    <property type="entry name" value="RADICAL_SAM"/>
    <property type="match status" value="1"/>
</dbReference>
<evidence type="ECO:0000256" key="4">
    <source>
        <dbReference type="ARBA" id="ARBA00022723"/>
    </source>
</evidence>